<evidence type="ECO:0000313" key="1">
    <source>
        <dbReference type="EMBL" id="ASC73062.1"/>
    </source>
</evidence>
<proteinExistence type="predicted"/>
<organism evidence="1 2">
    <name type="scientific">Halomicronema hongdechloris C2206</name>
    <dbReference type="NCBI Taxonomy" id="1641165"/>
    <lineage>
        <taxon>Bacteria</taxon>
        <taxon>Bacillati</taxon>
        <taxon>Cyanobacteriota</taxon>
        <taxon>Cyanophyceae</taxon>
        <taxon>Nodosilineales</taxon>
        <taxon>Nodosilineaceae</taxon>
        <taxon>Halomicronema</taxon>
    </lineage>
</organism>
<sequence>MVEHLNDQRKIDLITCIRDTLDDLMVAKDIVVATRQEIADYRDTIGHVIHTVLKEGKVLYDSRRDRPGN</sequence>
<dbReference type="KEGG" id="hhg:XM38_040240"/>
<keyword evidence="2" id="KW-1185">Reference proteome</keyword>
<name>A0A1Z3HS26_9CYAN</name>
<dbReference type="Proteomes" id="UP000191901">
    <property type="component" value="Chromosome"/>
</dbReference>
<accession>A0A1Z3HS26</accession>
<dbReference type="EMBL" id="CP021983">
    <property type="protein sequence ID" value="ASC73062.1"/>
    <property type="molecule type" value="Genomic_DNA"/>
</dbReference>
<protein>
    <submittedName>
        <fullName evidence="1">Uncharacterized protein</fullName>
    </submittedName>
</protein>
<evidence type="ECO:0000313" key="2">
    <source>
        <dbReference type="Proteomes" id="UP000191901"/>
    </source>
</evidence>
<gene>
    <name evidence="1" type="ORF">XM38_040240</name>
</gene>
<reference evidence="1 2" key="1">
    <citation type="journal article" date="2016" name="Biochim. Biophys. Acta">
        <title>Characterization of red-shifted phycobilisomes isolated from the chlorophyll f-containing cyanobacterium Halomicronema hongdechloris.</title>
        <authorList>
            <person name="Li Y."/>
            <person name="Lin Y."/>
            <person name="Garvey C.J."/>
            <person name="Birch D."/>
            <person name="Corkery R.W."/>
            <person name="Loughlin P.C."/>
            <person name="Scheer H."/>
            <person name="Willows R.D."/>
            <person name="Chen M."/>
        </authorList>
    </citation>
    <scope>NUCLEOTIDE SEQUENCE [LARGE SCALE GENOMIC DNA]</scope>
    <source>
        <strain evidence="1 2">C2206</strain>
    </source>
</reference>
<dbReference type="AlphaFoldDB" id="A0A1Z3HS26"/>